<accession>A0A9D4YDW0</accession>
<keyword evidence="3" id="KW-1185">Reference proteome</keyword>
<evidence type="ECO:0000313" key="3">
    <source>
        <dbReference type="Proteomes" id="UP001058974"/>
    </source>
</evidence>
<dbReference type="AlphaFoldDB" id="A0A9D4YDW0"/>
<dbReference type="PANTHER" id="PTHR32108">
    <property type="entry name" value="DNA-DIRECTED RNA POLYMERASE SUBUNIT ALPHA"/>
    <property type="match status" value="1"/>
</dbReference>
<proteinExistence type="predicted"/>
<dbReference type="Proteomes" id="UP001058974">
    <property type="component" value="Chromosome 2"/>
</dbReference>
<reference evidence="2 3" key="1">
    <citation type="journal article" date="2022" name="Nat. Genet.">
        <title>Improved pea reference genome and pan-genome highlight genomic features and evolutionary characteristics.</title>
        <authorList>
            <person name="Yang T."/>
            <person name="Liu R."/>
            <person name="Luo Y."/>
            <person name="Hu S."/>
            <person name="Wang D."/>
            <person name="Wang C."/>
            <person name="Pandey M.K."/>
            <person name="Ge S."/>
            <person name="Xu Q."/>
            <person name="Li N."/>
            <person name="Li G."/>
            <person name="Huang Y."/>
            <person name="Saxena R.K."/>
            <person name="Ji Y."/>
            <person name="Li M."/>
            <person name="Yan X."/>
            <person name="He Y."/>
            <person name="Liu Y."/>
            <person name="Wang X."/>
            <person name="Xiang C."/>
            <person name="Varshney R.K."/>
            <person name="Ding H."/>
            <person name="Gao S."/>
            <person name="Zong X."/>
        </authorList>
    </citation>
    <scope>NUCLEOTIDE SEQUENCE [LARGE SCALE GENOMIC DNA]</scope>
    <source>
        <strain evidence="2 3">cv. Zhongwan 6</strain>
    </source>
</reference>
<protein>
    <submittedName>
        <fullName evidence="2">Uncharacterized protein</fullName>
    </submittedName>
</protein>
<evidence type="ECO:0000256" key="1">
    <source>
        <dbReference type="SAM" id="MobiDB-lite"/>
    </source>
</evidence>
<dbReference type="Gramene" id="Psat02G0379800-T1">
    <property type="protein sequence ID" value="KAI5437816.1"/>
    <property type="gene ID" value="KIW84_023798"/>
</dbReference>
<dbReference type="EMBL" id="JAMSHJ010000002">
    <property type="protein sequence ID" value="KAI5437816.1"/>
    <property type="molecule type" value="Genomic_DNA"/>
</dbReference>
<organism evidence="2 3">
    <name type="scientific">Pisum sativum</name>
    <name type="common">Garden pea</name>
    <name type="synonym">Lathyrus oleraceus</name>
    <dbReference type="NCBI Taxonomy" id="3888"/>
    <lineage>
        <taxon>Eukaryota</taxon>
        <taxon>Viridiplantae</taxon>
        <taxon>Streptophyta</taxon>
        <taxon>Embryophyta</taxon>
        <taxon>Tracheophyta</taxon>
        <taxon>Spermatophyta</taxon>
        <taxon>Magnoliopsida</taxon>
        <taxon>eudicotyledons</taxon>
        <taxon>Gunneridae</taxon>
        <taxon>Pentapetalae</taxon>
        <taxon>rosids</taxon>
        <taxon>fabids</taxon>
        <taxon>Fabales</taxon>
        <taxon>Fabaceae</taxon>
        <taxon>Papilionoideae</taxon>
        <taxon>50 kb inversion clade</taxon>
        <taxon>NPAAA clade</taxon>
        <taxon>Hologalegina</taxon>
        <taxon>IRL clade</taxon>
        <taxon>Fabeae</taxon>
        <taxon>Lathyrus</taxon>
    </lineage>
</organism>
<feature type="region of interest" description="Disordered" evidence="1">
    <location>
        <begin position="48"/>
        <end position="72"/>
    </location>
</feature>
<comment type="caution">
    <text evidence="2">The sequence shown here is derived from an EMBL/GenBank/DDBJ whole genome shotgun (WGS) entry which is preliminary data.</text>
</comment>
<gene>
    <name evidence="2" type="ORF">KIW84_023798</name>
</gene>
<sequence length="194" mass="21855">MTIDFPNQVVIDEQPEEIPKEDNKLKVAADFLPHLPQEQCLLPHQRLAQSDKKTKQKQINKGNKDQEGRHTRYDPIPVSYAHLLPILVNAGALVPKQTKPAKFPYRRKHDLHAMCGYHVGYVGHSTEACHVLKTKVQELIDRNLLCFTPVTTQISSRVVQSGATMSRFYKSLSISRIGAKVTSRLILGQATPRA</sequence>
<feature type="compositionally biased region" description="Basic and acidic residues" evidence="1">
    <location>
        <begin position="62"/>
        <end position="72"/>
    </location>
</feature>
<name>A0A9D4YDW0_PEA</name>
<evidence type="ECO:0000313" key="2">
    <source>
        <dbReference type="EMBL" id="KAI5437816.1"/>
    </source>
</evidence>
<dbReference type="PANTHER" id="PTHR32108:SF9">
    <property type="entry name" value="REVERSE TRANSCRIPTASE RNASE H-LIKE DOMAIN-CONTAINING PROTEIN"/>
    <property type="match status" value="1"/>
</dbReference>